<accession>A0A061ELS7</accession>
<feature type="region of interest" description="Disordered" evidence="1">
    <location>
        <begin position="1"/>
        <end position="47"/>
    </location>
</feature>
<proteinExistence type="predicted"/>
<evidence type="ECO:0000313" key="2">
    <source>
        <dbReference type="EMBL" id="EOY03244.1"/>
    </source>
</evidence>
<keyword evidence="3" id="KW-1185">Reference proteome</keyword>
<feature type="compositionally biased region" description="Polar residues" evidence="1">
    <location>
        <begin position="38"/>
        <end position="47"/>
    </location>
</feature>
<dbReference type="HOGENOM" id="CLU_1621939_0_0_1"/>
<name>A0A061ELS7_THECC</name>
<reference evidence="2 3" key="1">
    <citation type="journal article" date="2013" name="Genome Biol.">
        <title>The genome sequence of the most widely cultivated cacao type and its use to identify candidate genes regulating pod color.</title>
        <authorList>
            <person name="Motamayor J.C."/>
            <person name="Mockaitis K."/>
            <person name="Schmutz J."/>
            <person name="Haiminen N."/>
            <person name="Iii D.L."/>
            <person name="Cornejo O."/>
            <person name="Findley S.D."/>
            <person name="Zheng P."/>
            <person name="Utro F."/>
            <person name="Royaert S."/>
            <person name="Saski C."/>
            <person name="Jenkins J."/>
            <person name="Podicheti R."/>
            <person name="Zhao M."/>
            <person name="Scheffler B.E."/>
            <person name="Stack J.C."/>
            <person name="Feltus F.A."/>
            <person name="Mustiga G.M."/>
            <person name="Amores F."/>
            <person name="Phillips W."/>
            <person name="Marelli J.P."/>
            <person name="May G.D."/>
            <person name="Shapiro H."/>
            <person name="Ma J."/>
            <person name="Bustamante C.D."/>
            <person name="Schnell R.J."/>
            <person name="Main D."/>
            <person name="Gilbert D."/>
            <person name="Parida L."/>
            <person name="Kuhn D.N."/>
        </authorList>
    </citation>
    <scope>NUCLEOTIDE SEQUENCE [LARGE SCALE GENOMIC DNA]</scope>
    <source>
        <strain evidence="3">cv. Matina 1-6</strain>
    </source>
</reference>
<evidence type="ECO:0000313" key="3">
    <source>
        <dbReference type="Proteomes" id="UP000026915"/>
    </source>
</evidence>
<dbReference type="Proteomes" id="UP000026915">
    <property type="component" value="Chromosome 4"/>
</dbReference>
<sequence length="164" mass="17984">MQAQNTVATTNQAAVVTLPPVEGGEINGSKDDKVVQNKDPNNTPRADENAQQGLLEIVFDCVAINVACPRDRTEGYDDNPPNLESASGKGMYNKELNDIPSISSNNHAELEVHPRERHRRHLDNAVPFWKTFSSATKDVIVMSGNEGDSDEDSISISFVARNHQ</sequence>
<dbReference type="EMBL" id="CM001882">
    <property type="protein sequence ID" value="EOY03244.1"/>
    <property type="molecule type" value="Genomic_DNA"/>
</dbReference>
<gene>
    <name evidence="2" type="ORF">TCM_017950</name>
</gene>
<dbReference type="Gramene" id="EOY03244">
    <property type="protein sequence ID" value="EOY03244"/>
    <property type="gene ID" value="TCM_017950"/>
</dbReference>
<organism evidence="2 3">
    <name type="scientific">Theobroma cacao</name>
    <name type="common">Cacao</name>
    <name type="synonym">Cocoa</name>
    <dbReference type="NCBI Taxonomy" id="3641"/>
    <lineage>
        <taxon>Eukaryota</taxon>
        <taxon>Viridiplantae</taxon>
        <taxon>Streptophyta</taxon>
        <taxon>Embryophyta</taxon>
        <taxon>Tracheophyta</taxon>
        <taxon>Spermatophyta</taxon>
        <taxon>Magnoliopsida</taxon>
        <taxon>eudicotyledons</taxon>
        <taxon>Gunneridae</taxon>
        <taxon>Pentapetalae</taxon>
        <taxon>rosids</taxon>
        <taxon>malvids</taxon>
        <taxon>Malvales</taxon>
        <taxon>Malvaceae</taxon>
        <taxon>Byttnerioideae</taxon>
        <taxon>Theobroma</taxon>
    </lineage>
</organism>
<feature type="region of interest" description="Disordered" evidence="1">
    <location>
        <begin position="71"/>
        <end position="102"/>
    </location>
</feature>
<feature type="compositionally biased region" description="Low complexity" evidence="1">
    <location>
        <begin position="1"/>
        <end position="17"/>
    </location>
</feature>
<dbReference type="AlphaFoldDB" id="A0A061ELS7"/>
<evidence type="ECO:0000256" key="1">
    <source>
        <dbReference type="SAM" id="MobiDB-lite"/>
    </source>
</evidence>
<protein>
    <submittedName>
        <fullName evidence="2">Uncharacterized protein</fullName>
    </submittedName>
</protein>
<dbReference type="InParanoid" id="A0A061ELS7"/>